<reference evidence="1 2" key="1">
    <citation type="submission" date="2018-05" db="EMBL/GenBank/DDBJ databases">
        <title>The draft genome of strain NS-104.</title>
        <authorList>
            <person name="Hang P."/>
            <person name="Jiang J."/>
        </authorList>
    </citation>
    <scope>NUCLEOTIDE SEQUENCE [LARGE SCALE GENOMIC DNA]</scope>
    <source>
        <strain evidence="1 2">NS-104</strain>
    </source>
</reference>
<protein>
    <submittedName>
        <fullName evidence="1">Uncharacterized protein</fullName>
    </submittedName>
</protein>
<accession>A0A2U2DST5</accession>
<organism evidence="1 2">
    <name type="scientific">Metarhizobium album</name>
    <dbReference type="NCBI Taxonomy" id="2182425"/>
    <lineage>
        <taxon>Bacteria</taxon>
        <taxon>Pseudomonadati</taxon>
        <taxon>Pseudomonadota</taxon>
        <taxon>Alphaproteobacteria</taxon>
        <taxon>Hyphomicrobiales</taxon>
        <taxon>Rhizobiaceae</taxon>
        <taxon>Metarhizobium</taxon>
    </lineage>
</organism>
<name>A0A2U2DST5_9HYPH</name>
<keyword evidence="2" id="KW-1185">Reference proteome</keyword>
<gene>
    <name evidence="1" type="ORF">DEM27_08210</name>
</gene>
<dbReference type="EMBL" id="QFBC01000003">
    <property type="protein sequence ID" value="PWE56374.1"/>
    <property type="molecule type" value="Genomic_DNA"/>
</dbReference>
<evidence type="ECO:0000313" key="2">
    <source>
        <dbReference type="Proteomes" id="UP000245252"/>
    </source>
</evidence>
<dbReference type="Proteomes" id="UP000245252">
    <property type="component" value="Unassembled WGS sequence"/>
</dbReference>
<proteinExistence type="predicted"/>
<evidence type="ECO:0000313" key="1">
    <source>
        <dbReference type="EMBL" id="PWE56374.1"/>
    </source>
</evidence>
<comment type="caution">
    <text evidence="1">The sequence shown here is derived from an EMBL/GenBank/DDBJ whole genome shotgun (WGS) entry which is preliminary data.</text>
</comment>
<dbReference type="AlphaFoldDB" id="A0A2U2DST5"/>
<dbReference type="RefSeq" id="WP_109457750.1">
    <property type="nucleotide sequence ID" value="NZ_QFBC01000003.1"/>
</dbReference>
<sequence>MTVRTITPAAGELVGLSVNASFILVSDAEHLSSSTLFLSAGQVPSGCASVGFHLGDSDYGREMVAAVRATIQHINRRWGLLGDWKPREFEFTGQSAAPFRKRNST</sequence>